<keyword evidence="2" id="KW-0433">Leucine-rich repeat</keyword>
<dbReference type="SUPFAM" id="SSF52540">
    <property type="entry name" value="P-loop containing nucleoside triphosphate hydrolases"/>
    <property type="match status" value="1"/>
</dbReference>
<organism evidence="11">
    <name type="scientific">Oryza brachyantha</name>
    <name type="common">malo sina</name>
    <dbReference type="NCBI Taxonomy" id="4533"/>
    <lineage>
        <taxon>Eukaryota</taxon>
        <taxon>Viridiplantae</taxon>
        <taxon>Streptophyta</taxon>
        <taxon>Embryophyta</taxon>
        <taxon>Tracheophyta</taxon>
        <taxon>Spermatophyta</taxon>
        <taxon>Magnoliopsida</taxon>
        <taxon>Liliopsida</taxon>
        <taxon>Poales</taxon>
        <taxon>Poaceae</taxon>
        <taxon>BOP clade</taxon>
        <taxon>Oryzoideae</taxon>
        <taxon>Oryzeae</taxon>
        <taxon>Oryzinae</taxon>
        <taxon>Oryza</taxon>
    </lineage>
</organism>
<dbReference type="InterPro" id="IPR027417">
    <property type="entry name" value="P-loop_NTPase"/>
</dbReference>
<evidence type="ECO:0000256" key="5">
    <source>
        <dbReference type="ARBA" id="ARBA00022821"/>
    </source>
</evidence>
<keyword evidence="5" id="KW-0611">Plant defense</keyword>
<dbReference type="InterPro" id="IPR042197">
    <property type="entry name" value="Apaf_helical"/>
</dbReference>
<reference evidence="11" key="2">
    <citation type="submission" date="2013-04" db="UniProtKB">
        <authorList>
            <consortium name="EnsemblPlants"/>
        </authorList>
    </citation>
    <scope>IDENTIFICATION</scope>
</reference>
<evidence type="ECO:0000256" key="3">
    <source>
        <dbReference type="ARBA" id="ARBA00022737"/>
    </source>
</evidence>
<dbReference type="HOGENOM" id="CLU_000837_25_4_1"/>
<dbReference type="Pfam" id="PF18052">
    <property type="entry name" value="Rx_N"/>
    <property type="match status" value="1"/>
</dbReference>
<dbReference type="Gene3D" id="1.20.5.4130">
    <property type="match status" value="1"/>
</dbReference>
<evidence type="ECO:0000313" key="12">
    <source>
        <dbReference type="Proteomes" id="UP000006038"/>
    </source>
</evidence>
<dbReference type="Pfam" id="PF00931">
    <property type="entry name" value="NB-ARC"/>
    <property type="match status" value="1"/>
</dbReference>
<evidence type="ECO:0000256" key="4">
    <source>
        <dbReference type="ARBA" id="ARBA00022741"/>
    </source>
</evidence>
<keyword evidence="4" id="KW-0547">Nucleotide-binding</keyword>
<dbReference type="OMA" id="LIRWWVA"/>
<dbReference type="Gene3D" id="1.10.10.10">
    <property type="entry name" value="Winged helix-like DNA-binding domain superfamily/Winged helix DNA-binding domain"/>
    <property type="match status" value="1"/>
</dbReference>
<feature type="domain" description="NB-ARC" evidence="7">
    <location>
        <begin position="187"/>
        <end position="354"/>
    </location>
</feature>
<dbReference type="CDD" id="cd14798">
    <property type="entry name" value="RX-CC_like"/>
    <property type="match status" value="1"/>
</dbReference>
<evidence type="ECO:0000259" key="9">
    <source>
        <dbReference type="Pfam" id="PF23559"/>
    </source>
</evidence>
<proteinExistence type="inferred from homology"/>
<name>J3N203_ORYBR</name>
<feature type="domain" description="Disease resistance R13L4/SHOC-2-like LRR" evidence="10">
    <location>
        <begin position="564"/>
        <end position="849"/>
    </location>
</feature>
<dbReference type="InterPro" id="IPR058922">
    <property type="entry name" value="WHD_DRP"/>
</dbReference>
<evidence type="ECO:0000256" key="6">
    <source>
        <dbReference type="ARBA" id="ARBA00023054"/>
    </source>
</evidence>
<dbReference type="InterPro" id="IPR044974">
    <property type="entry name" value="Disease_R_plants"/>
</dbReference>
<dbReference type="InterPro" id="IPR036388">
    <property type="entry name" value="WH-like_DNA-bd_sf"/>
</dbReference>
<dbReference type="PANTHER" id="PTHR23155">
    <property type="entry name" value="DISEASE RESISTANCE PROTEIN RP"/>
    <property type="match status" value="1"/>
</dbReference>
<evidence type="ECO:0008006" key="13">
    <source>
        <dbReference type="Google" id="ProtNLM"/>
    </source>
</evidence>
<dbReference type="InterPro" id="IPR041118">
    <property type="entry name" value="Rx_N"/>
</dbReference>
<evidence type="ECO:0000256" key="1">
    <source>
        <dbReference type="ARBA" id="ARBA00008894"/>
    </source>
</evidence>
<dbReference type="GO" id="GO:0009626">
    <property type="term" value="P:plant-type hypersensitive response"/>
    <property type="evidence" value="ECO:0007669"/>
    <property type="project" value="UniProtKB-ARBA"/>
</dbReference>
<dbReference type="FunFam" id="1.10.10.10:FF:000322">
    <property type="entry name" value="Probable disease resistance protein At1g63360"/>
    <property type="match status" value="1"/>
</dbReference>
<evidence type="ECO:0000259" key="10">
    <source>
        <dbReference type="Pfam" id="PF23598"/>
    </source>
</evidence>
<dbReference type="InterPro" id="IPR032675">
    <property type="entry name" value="LRR_dom_sf"/>
</dbReference>
<dbReference type="InterPro" id="IPR002182">
    <property type="entry name" value="NB-ARC"/>
</dbReference>
<dbReference type="EnsemblPlants" id="OB10G15510.1">
    <property type="protein sequence ID" value="OB10G15510.1"/>
    <property type="gene ID" value="OB10G15510"/>
</dbReference>
<keyword evidence="3" id="KW-0677">Repeat</keyword>
<dbReference type="InterPro" id="IPR055414">
    <property type="entry name" value="LRR_R13L4/SHOC2-like"/>
</dbReference>
<dbReference type="Gramene" id="OB10G15510.1">
    <property type="protein sequence ID" value="OB10G15510.1"/>
    <property type="gene ID" value="OB10G15510"/>
</dbReference>
<accession>J3N203</accession>
<dbReference type="GO" id="GO:0042742">
    <property type="term" value="P:defense response to bacterium"/>
    <property type="evidence" value="ECO:0007669"/>
    <property type="project" value="UniProtKB-ARBA"/>
</dbReference>
<keyword evidence="6" id="KW-0175">Coiled coil</keyword>
<dbReference type="InterPro" id="IPR038005">
    <property type="entry name" value="RX-like_CC"/>
</dbReference>
<dbReference type="AlphaFoldDB" id="J3N203"/>
<dbReference type="Gene3D" id="1.10.8.430">
    <property type="entry name" value="Helical domain of apoptotic protease-activating factors"/>
    <property type="match status" value="1"/>
</dbReference>
<dbReference type="PRINTS" id="PR00364">
    <property type="entry name" value="DISEASERSIST"/>
</dbReference>
<dbReference type="eggNOG" id="KOG4658">
    <property type="taxonomic scope" value="Eukaryota"/>
</dbReference>
<dbReference type="PANTHER" id="PTHR23155:SF1098">
    <property type="entry name" value="OS11G0678400 PROTEIN"/>
    <property type="match status" value="1"/>
</dbReference>
<dbReference type="FunFam" id="3.40.50.300:FF:001091">
    <property type="entry name" value="Probable disease resistance protein At1g61300"/>
    <property type="match status" value="1"/>
</dbReference>
<dbReference type="Proteomes" id="UP000006038">
    <property type="component" value="Chromosome 10"/>
</dbReference>
<dbReference type="GO" id="GO:0043531">
    <property type="term" value="F:ADP binding"/>
    <property type="evidence" value="ECO:0007669"/>
    <property type="project" value="InterPro"/>
</dbReference>
<comment type="similarity">
    <text evidence="1">Belongs to the disease resistance NB-LRR family.</text>
</comment>
<dbReference type="Gene3D" id="3.40.50.300">
    <property type="entry name" value="P-loop containing nucleotide triphosphate hydrolases"/>
    <property type="match status" value="1"/>
</dbReference>
<dbReference type="SUPFAM" id="SSF52058">
    <property type="entry name" value="L domain-like"/>
    <property type="match status" value="1"/>
</dbReference>
<dbReference type="Pfam" id="PF23559">
    <property type="entry name" value="WHD_DRP"/>
    <property type="match status" value="1"/>
</dbReference>
<reference evidence="11" key="1">
    <citation type="journal article" date="2013" name="Nat. Commun.">
        <title>Whole-genome sequencing of Oryza brachyantha reveals mechanisms underlying Oryza genome evolution.</title>
        <authorList>
            <person name="Chen J."/>
            <person name="Huang Q."/>
            <person name="Gao D."/>
            <person name="Wang J."/>
            <person name="Lang Y."/>
            <person name="Liu T."/>
            <person name="Li B."/>
            <person name="Bai Z."/>
            <person name="Luis Goicoechea J."/>
            <person name="Liang C."/>
            <person name="Chen C."/>
            <person name="Zhang W."/>
            <person name="Sun S."/>
            <person name="Liao Y."/>
            <person name="Zhang X."/>
            <person name="Yang L."/>
            <person name="Song C."/>
            <person name="Wang M."/>
            <person name="Shi J."/>
            <person name="Liu G."/>
            <person name="Liu J."/>
            <person name="Zhou H."/>
            <person name="Zhou W."/>
            <person name="Yu Q."/>
            <person name="An N."/>
            <person name="Chen Y."/>
            <person name="Cai Q."/>
            <person name="Wang B."/>
            <person name="Liu B."/>
            <person name="Min J."/>
            <person name="Huang Y."/>
            <person name="Wu H."/>
            <person name="Li Z."/>
            <person name="Zhang Y."/>
            <person name="Yin Y."/>
            <person name="Song W."/>
            <person name="Jiang J."/>
            <person name="Jackson S.A."/>
            <person name="Wing R.A."/>
            <person name="Wang J."/>
            <person name="Chen M."/>
        </authorList>
    </citation>
    <scope>NUCLEOTIDE SEQUENCE [LARGE SCALE GENOMIC DNA]</scope>
    <source>
        <strain evidence="11">cv. IRGC 101232</strain>
    </source>
</reference>
<feature type="domain" description="Disease resistance protein winged helix" evidence="9">
    <location>
        <begin position="442"/>
        <end position="513"/>
    </location>
</feature>
<dbReference type="Gene3D" id="3.80.10.10">
    <property type="entry name" value="Ribonuclease Inhibitor"/>
    <property type="match status" value="1"/>
</dbReference>
<evidence type="ECO:0000256" key="2">
    <source>
        <dbReference type="ARBA" id="ARBA00022614"/>
    </source>
</evidence>
<evidence type="ECO:0000313" key="11">
    <source>
        <dbReference type="EnsemblPlants" id="OB10G15510.1"/>
    </source>
</evidence>
<evidence type="ECO:0000259" key="7">
    <source>
        <dbReference type="Pfam" id="PF00931"/>
    </source>
</evidence>
<feature type="domain" description="Disease resistance N-terminal" evidence="8">
    <location>
        <begin position="9"/>
        <end position="100"/>
    </location>
</feature>
<sequence length="866" mass="99640">MAEAVILLAVKKIGVALANEATSQATSYFRKFVTQLTELQGSMGRIRRELRLMHEFLSRMDVRNRNNHTDEIWVEEVRMLVHRIEDIVDDYLHLVGHKHDAGWGTYLKKGFKRPNVLFSLNTIASSIKDAEASLVHLFQAKERWVWMSGSVATSNKSSSYIVETSRHLASISCSLDEDLVGMDVNREKLHELLTSDELQREVIALYGMGGLGKTALAANVYRNDRENFQCHAWVSISQTFFIKDVLKCLITELDVKKKIRGDIGDVNTGRLQDMLKEFLMDRKYLIVLDDVWEPEAVNDLFGMLVPNLKGSRVIVTTRIDGVAHLAFPDKRITLEPLSKRESWKLFCQTTFSKDREHECPAKLTKPAQQIVSKCKGIPLAIVSVSRLLFVREKTEEEFRRVLNQLDWEIINNPSLEHVRNILYLSYIYLPTHLKSCFLYCSLFPEDYLFKRKNLIRWWVAEGFIENRGGSTMEEVAEGYIKELVHRNMPQLIARNPFGRIKLFRMHDIVRELAVDLCRRECFGRSYSCENKHGKFLQEKDERRVVIHKLEKDINQVVSSGSRSLRSLIALYEDMPSSTQLPLVANKCRYMSVLELSGLSIEIVPDAIGDLFNLRHLGLRDSKVKLLPKSIEKLSNLLTLDLFRSQIQEVPKGIVKLKKLRQLFAEKVNDRCGRQLPCRTGVQIHNGLEKLMELQTLQGLEVRDEESARQLRELRQLRSIKIWDVKERYCEVLCESLNKMEFLSFLSICASGTGEVLNLDGLNPLPQNLQKLWLGGRLAGKLFDAVEGQDQNNHSLYSVSLSWSQLKENPLPSLSRLLNLAELWLTNAYIGEDLVFCKGWFPNLKELYLRDMPNLKCHNLPATTTTY</sequence>
<evidence type="ECO:0000259" key="8">
    <source>
        <dbReference type="Pfam" id="PF18052"/>
    </source>
</evidence>
<dbReference type="Pfam" id="PF23598">
    <property type="entry name" value="LRR_14"/>
    <property type="match status" value="1"/>
</dbReference>
<dbReference type="GO" id="GO:0002758">
    <property type="term" value="P:innate immune response-activating signaling pathway"/>
    <property type="evidence" value="ECO:0007669"/>
    <property type="project" value="UniProtKB-ARBA"/>
</dbReference>
<keyword evidence="12" id="KW-1185">Reference proteome</keyword>
<protein>
    <recommendedName>
        <fullName evidence="13">NB-ARC domain-containing protein</fullName>
    </recommendedName>
</protein>